<evidence type="ECO:0000256" key="1">
    <source>
        <dbReference type="SAM" id="SignalP"/>
    </source>
</evidence>
<dbReference type="AlphaFoldDB" id="A0A4R9IP59"/>
<keyword evidence="5" id="KW-1185">Reference proteome</keyword>
<dbReference type="EMBL" id="RQFL01000011">
    <property type="protein sequence ID" value="TGK93677.1"/>
    <property type="molecule type" value="Genomic_DNA"/>
</dbReference>
<proteinExistence type="predicted"/>
<evidence type="ECO:0000313" key="4">
    <source>
        <dbReference type="Proteomes" id="UP000297394"/>
    </source>
</evidence>
<dbReference type="PANTHER" id="PTHR41339">
    <property type="entry name" value="LIPL48"/>
    <property type="match status" value="1"/>
</dbReference>
<dbReference type="Proteomes" id="UP000297918">
    <property type="component" value="Unassembled WGS sequence"/>
</dbReference>
<name>A0A4R9IP59_9LEPT</name>
<accession>A0A4R9IP59</accession>
<gene>
    <name evidence="2" type="ORF">EHQ23_01710</name>
    <name evidence="3" type="ORF">EHQ26_06495</name>
</gene>
<dbReference type="EMBL" id="RQFM01000006">
    <property type="protein sequence ID" value="TGK90299.1"/>
    <property type="molecule type" value="Genomic_DNA"/>
</dbReference>
<reference evidence="4 5" key="2">
    <citation type="journal article" date="2019" name="PLoS Negl. Trop. Dis.">
        <title>Revisiting the worldwide diversity of Leptospira species in the environment.</title>
        <authorList>
            <person name="Vincent A.T."/>
            <person name="Schiettekatte O."/>
            <person name="Bourhy P."/>
            <person name="Veyrier F.J."/>
            <person name="Picardeau M."/>
        </authorList>
    </citation>
    <scope>NUCLEOTIDE SEQUENCE [LARGE SCALE GENOMIC DNA]</scope>
    <source>
        <strain evidence="2 4">201800280</strain>
        <strain evidence="5">201800281</strain>
    </source>
</reference>
<evidence type="ECO:0000313" key="2">
    <source>
        <dbReference type="EMBL" id="TGK90299.1"/>
    </source>
</evidence>
<evidence type="ECO:0000313" key="3">
    <source>
        <dbReference type="EMBL" id="TGK93677.1"/>
    </source>
</evidence>
<evidence type="ECO:0000313" key="5">
    <source>
        <dbReference type="Proteomes" id="UP000297918"/>
    </source>
</evidence>
<organism evidence="2 4">
    <name type="scientific">Leptospira bourretii</name>
    <dbReference type="NCBI Taxonomy" id="2484962"/>
    <lineage>
        <taxon>Bacteria</taxon>
        <taxon>Pseudomonadati</taxon>
        <taxon>Spirochaetota</taxon>
        <taxon>Spirochaetia</taxon>
        <taxon>Leptospirales</taxon>
        <taxon>Leptospiraceae</taxon>
        <taxon>Leptospira</taxon>
    </lineage>
</organism>
<reference evidence="3" key="1">
    <citation type="submission" date="2018-10" db="EMBL/GenBank/DDBJ databases">
        <authorList>
            <person name="Vincent A.T."/>
            <person name="Schiettekatte O."/>
            <person name="Bourhy P."/>
            <person name="Veyrier F.J."/>
            <person name="Picardeau M."/>
        </authorList>
    </citation>
    <scope>NUCLEOTIDE SEQUENCE</scope>
    <source>
        <strain evidence="3">201800281</strain>
    </source>
</reference>
<sequence length="427" mass="44457">MKNSFKKSMVLLSIALMGFTMINCPGEKKNDDTALLAALLFSNQGVAGSDLCDGVGVPTPTQILEGTISTAVTVSGSALLRGTVNVTNGGSLTVLPKSVIYGERGSSLFVYEGGTINAIGTASNPICFTSAATVGTRAPGDWGGIVIVGNSAVHAHTAPNNSEGINPKSYPGTLNAVANFKYVVVEFVGNEVAPGNELNGISSYTVTQDSNYDYVQIHRPLDDGFEWWGGNVNGSHLLVSGGMDDDFDVDEGFQGTLNHIISVKYPESCGGTKSTDPHGFEMDGTEAGAAIAGPSNPTVTNFTTIGQSYAAGVGMRIRERHAGNFSKGLVFGYIANNFQCDVDTNPTTWTNVKGQSGKGANINGSCTNVTNNTEITSLPIVTLGNIETCGIGATKPDFTTTFGDGSLGGGSVAEGKWWDGWAVFRSR</sequence>
<dbReference type="OrthoDB" id="318778at2"/>
<dbReference type="Proteomes" id="UP000297394">
    <property type="component" value="Unassembled WGS sequence"/>
</dbReference>
<feature type="signal peptide" evidence="1">
    <location>
        <begin position="1"/>
        <end position="22"/>
    </location>
</feature>
<evidence type="ECO:0008006" key="6">
    <source>
        <dbReference type="Google" id="ProtNLM"/>
    </source>
</evidence>
<protein>
    <recommendedName>
        <fullName evidence="6">LIC_13355 family lipoprotein</fullName>
    </recommendedName>
</protein>
<keyword evidence="1" id="KW-0732">Signal</keyword>
<comment type="caution">
    <text evidence="2">The sequence shown here is derived from an EMBL/GenBank/DDBJ whole genome shotgun (WGS) entry which is preliminary data.</text>
</comment>
<dbReference type="PANTHER" id="PTHR41339:SF1">
    <property type="entry name" value="SECRETED PROTEIN"/>
    <property type="match status" value="1"/>
</dbReference>
<feature type="chain" id="PRO_5043195395" description="LIC_13355 family lipoprotein" evidence="1">
    <location>
        <begin position="23"/>
        <end position="427"/>
    </location>
</feature>